<dbReference type="SUPFAM" id="SSF54637">
    <property type="entry name" value="Thioesterase/thiol ester dehydrase-isomerase"/>
    <property type="match status" value="1"/>
</dbReference>
<dbReference type="Gene3D" id="3.10.129.10">
    <property type="entry name" value="Hotdog Thioesterase"/>
    <property type="match status" value="1"/>
</dbReference>
<dbReference type="AlphaFoldDB" id="A0A6H2DPG0"/>
<evidence type="ECO:0000259" key="3">
    <source>
        <dbReference type="Pfam" id="PF03061"/>
    </source>
</evidence>
<evidence type="ECO:0000313" key="5">
    <source>
        <dbReference type="Proteomes" id="UP000501600"/>
    </source>
</evidence>
<evidence type="ECO:0000313" key="4">
    <source>
        <dbReference type="EMBL" id="QJB70549.1"/>
    </source>
</evidence>
<dbReference type="InterPro" id="IPR039298">
    <property type="entry name" value="ACOT13"/>
</dbReference>
<dbReference type="GO" id="GO:0047617">
    <property type="term" value="F:fatty acyl-CoA hydrolase activity"/>
    <property type="evidence" value="ECO:0007669"/>
    <property type="project" value="InterPro"/>
</dbReference>
<dbReference type="NCBIfam" id="TIGR00369">
    <property type="entry name" value="unchar_dom_1"/>
    <property type="match status" value="1"/>
</dbReference>
<organism evidence="4 5">
    <name type="scientific">Parasphingorhabdus halotolerans</name>
    <dbReference type="NCBI Taxonomy" id="2725558"/>
    <lineage>
        <taxon>Bacteria</taxon>
        <taxon>Pseudomonadati</taxon>
        <taxon>Pseudomonadota</taxon>
        <taxon>Alphaproteobacteria</taxon>
        <taxon>Sphingomonadales</taxon>
        <taxon>Sphingomonadaceae</taxon>
        <taxon>Parasphingorhabdus</taxon>
    </lineage>
</organism>
<dbReference type="PANTHER" id="PTHR21660:SF1">
    <property type="entry name" value="ACYL-COENZYME A THIOESTERASE 13"/>
    <property type="match status" value="1"/>
</dbReference>
<dbReference type="InterPro" id="IPR006683">
    <property type="entry name" value="Thioestr_dom"/>
</dbReference>
<evidence type="ECO:0000256" key="1">
    <source>
        <dbReference type="ARBA" id="ARBA00008324"/>
    </source>
</evidence>
<reference evidence="4 5" key="1">
    <citation type="submission" date="2020-04" db="EMBL/GenBank/DDBJ databases">
        <title>Genome sequence for Sphingorhabdus sp. strain M1.</title>
        <authorList>
            <person name="Park S.-J."/>
        </authorList>
    </citation>
    <scope>NUCLEOTIDE SEQUENCE [LARGE SCALE GENOMIC DNA]</scope>
    <source>
        <strain evidence="4 5">JK6</strain>
    </source>
</reference>
<dbReference type="CDD" id="cd03443">
    <property type="entry name" value="PaaI_thioesterase"/>
    <property type="match status" value="1"/>
</dbReference>
<dbReference type="InterPro" id="IPR003736">
    <property type="entry name" value="PAAI_dom"/>
</dbReference>
<name>A0A6H2DPG0_9SPHN</name>
<accession>A0A6H2DPG0</accession>
<proteinExistence type="inferred from homology"/>
<feature type="domain" description="Thioesterase" evidence="3">
    <location>
        <begin position="60"/>
        <end position="134"/>
    </location>
</feature>
<dbReference type="KEGG" id="phao:HF685_15860"/>
<protein>
    <submittedName>
        <fullName evidence="4">PaaI family thioesterase</fullName>
    </submittedName>
</protein>
<dbReference type="EMBL" id="CP051217">
    <property type="protein sequence ID" value="QJB70549.1"/>
    <property type="molecule type" value="Genomic_DNA"/>
</dbReference>
<keyword evidence="5" id="KW-1185">Reference proteome</keyword>
<evidence type="ECO:0000256" key="2">
    <source>
        <dbReference type="ARBA" id="ARBA00022801"/>
    </source>
</evidence>
<keyword evidence="2" id="KW-0378">Hydrolase</keyword>
<dbReference type="InterPro" id="IPR029069">
    <property type="entry name" value="HotDog_dom_sf"/>
</dbReference>
<dbReference type="Proteomes" id="UP000501600">
    <property type="component" value="Chromosome"/>
</dbReference>
<dbReference type="PANTHER" id="PTHR21660">
    <property type="entry name" value="THIOESTERASE SUPERFAMILY MEMBER-RELATED"/>
    <property type="match status" value="1"/>
</dbReference>
<dbReference type="Pfam" id="PF03061">
    <property type="entry name" value="4HBT"/>
    <property type="match status" value="1"/>
</dbReference>
<gene>
    <name evidence="4" type="ORF">HF685_15860</name>
</gene>
<sequence>MTHDPIPMIQSIIDHPEMSDGAPPFTRRMGFDKYMRFTRVAVGEFDLEWTVEQELCHVDGFVQGGITVVVADVAQSFAFWSTSTTPEAYSTTDFHTRYLRPIRAGKVVRVESRVNNRSKRTAAIESRFMDSETGKLLAIVTGGWVVVERNIG</sequence>
<comment type="similarity">
    <text evidence="1">Belongs to the thioesterase PaaI family.</text>
</comment>
<dbReference type="RefSeq" id="WP_168820982.1">
    <property type="nucleotide sequence ID" value="NZ_CP051217.1"/>
</dbReference>